<reference evidence="3" key="1">
    <citation type="submission" date="2022-10" db="EMBL/GenBank/DDBJ databases">
        <authorList>
            <person name="Chen Y."/>
            <person name="Dougan E. K."/>
            <person name="Chan C."/>
            <person name="Rhodes N."/>
            <person name="Thang M."/>
        </authorList>
    </citation>
    <scope>NUCLEOTIDE SEQUENCE</scope>
</reference>
<gene>
    <name evidence="3" type="ORF">C1SCF055_LOCUS43636</name>
</gene>
<keyword evidence="1" id="KW-0175">Coiled coil</keyword>
<dbReference type="Proteomes" id="UP001152797">
    <property type="component" value="Unassembled WGS sequence"/>
</dbReference>
<proteinExistence type="predicted"/>
<dbReference type="EMBL" id="CAMXCT020006733">
    <property type="protein sequence ID" value="CAL1172490.1"/>
    <property type="molecule type" value="Genomic_DNA"/>
</dbReference>
<organism evidence="3">
    <name type="scientific">Cladocopium goreaui</name>
    <dbReference type="NCBI Taxonomy" id="2562237"/>
    <lineage>
        <taxon>Eukaryota</taxon>
        <taxon>Sar</taxon>
        <taxon>Alveolata</taxon>
        <taxon>Dinophyceae</taxon>
        <taxon>Suessiales</taxon>
        <taxon>Symbiodiniaceae</taxon>
        <taxon>Cladocopium</taxon>
    </lineage>
</organism>
<protein>
    <submittedName>
        <fullName evidence="3">Uncharacterized protein</fullName>
    </submittedName>
</protein>
<name>A0A9P1GQQ3_9DINO</name>
<evidence type="ECO:0000313" key="4">
    <source>
        <dbReference type="EMBL" id="CAL1172490.1"/>
    </source>
</evidence>
<evidence type="ECO:0000256" key="1">
    <source>
        <dbReference type="SAM" id="Coils"/>
    </source>
</evidence>
<keyword evidence="5" id="KW-1185">Reference proteome</keyword>
<sequence length="129" mass="14548">ASLDSFCMASSAAAKPRARPRKVIAIQDLDALKAKKQQLKQDLKEMNKTVKVQQQKKRRLMKAAHNLHDEDLLWLLRERQTQRSEDPNSAQDQNGDAAEDLSAENVEPNETVNSEEHVNRTSDGAQSNE</sequence>
<dbReference type="AlphaFoldDB" id="A0A9P1GQQ3"/>
<evidence type="ECO:0000256" key="2">
    <source>
        <dbReference type="SAM" id="MobiDB-lite"/>
    </source>
</evidence>
<dbReference type="EMBL" id="CAMXCT030006733">
    <property type="protein sequence ID" value="CAL4806427.1"/>
    <property type="molecule type" value="Genomic_DNA"/>
</dbReference>
<evidence type="ECO:0000313" key="3">
    <source>
        <dbReference type="EMBL" id="CAI4019115.1"/>
    </source>
</evidence>
<evidence type="ECO:0000313" key="5">
    <source>
        <dbReference type="Proteomes" id="UP001152797"/>
    </source>
</evidence>
<reference evidence="4" key="2">
    <citation type="submission" date="2024-04" db="EMBL/GenBank/DDBJ databases">
        <authorList>
            <person name="Chen Y."/>
            <person name="Shah S."/>
            <person name="Dougan E. K."/>
            <person name="Thang M."/>
            <person name="Chan C."/>
        </authorList>
    </citation>
    <scope>NUCLEOTIDE SEQUENCE [LARGE SCALE GENOMIC DNA]</scope>
</reference>
<feature type="non-terminal residue" evidence="3">
    <location>
        <position position="1"/>
    </location>
</feature>
<dbReference type="EMBL" id="CAMXCT010006733">
    <property type="protein sequence ID" value="CAI4019115.1"/>
    <property type="molecule type" value="Genomic_DNA"/>
</dbReference>
<feature type="coiled-coil region" evidence="1">
    <location>
        <begin position="22"/>
        <end position="63"/>
    </location>
</feature>
<accession>A0A9P1GQQ3</accession>
<feature type="region of interest" description="Disordered" evidence="2">
    <location>
        <begin position="78"/>
        <end position="129"/>
    </location>
</feature>
<comment type="caution">
    <text evidence="3">The sequence shown here is derived from an EMBL/GenBank/DDBJ whole genome shotgun (WGS) entry which is preliminary data.</text>
</comment>